<dbReference type="RefSeq" id="XP_007390055.1">
    <property type="nucleotide sequence ID" value="XM_007389993.1"/>
</dbReference>
<evidence type="ECO:0000313" key="2">
    <source>
        <dbReference type="Proteomes" id="UP000008370"/>
    </source>
</evidence>
<proteinExistence type="predicted"/>
<keyword evidence="2" id="KW-1185">Reference proteome</keyword>
<dbReference type="InParanoid" id="K5WN07"/>
<organism evidence="1 2">
    <name type="scientific">Phanerochaete carnosa (strain HHB-10118-sp)</name>
    <name type="common">White-rot fungus</name>
    <name type="synonym">Peniophora carnosa</name>
    <dbReference type="NCBI Taxonomy" id="650164"/>
    <lineage>
        <taxon>Eukaryota</taxon>
        <taxon>Fungi</taxon>
        <taxon>Dikarya</taxon>
        <taxon>Basidiomycota</taxon>
        <taxon>Agaricomycotina</taxon>
        <taxon>Agaricomycetes</taxon>
        <taxon>Polyporales</taxon>
        <taxon>Phanerochaetaceae</taxon>
        <taxon>Phanerochaete</taxon>
    </lineage>
</organism>
<dbReference type="KEGG" id="pco:PHACADRAFT_203777"/>
<gene>
    <name evidence="1" type="ORF">PHACADRAFT_203777</name>
</gene>
<accession>K5WN07</accession>
<dbReference type="EMBL" id="JH930468">
    <property type="protein sequence ID" value="EKM60604.1"/>
    <property type="molecule type" value="Genomic_DNA"/>
</dbReference>
<protein>
    <submittedName>
        <fullName evidence="1">Uncharacterized protein</fullName>
    </submittedName>
</protein>
<dbReference type="GeneID" id="18912221"/>
<name>K5WN07_PHACS</name>
<sequence>MSTHAPTVLTSIPLSPAAALSVPAPVAVAVEEVEPVVATAVANLVTDEEKAPESTTTALAIIELSTQDLVDSVYGTLPIPTIISESLDIAVRWELY</sequence>
<dbReference type="HOGENOM" id="CLU_2360417_0_0_1"/>
<dbReference type="AlphaFoldDB" id="K5WN07"/>
<dbReference type="Proteomes" id="UP000008370">
    <property type="component" value="Unassembled WGS sequence"/>
</dbReference>
<evidence type="ECO:0000313" key="1">
    <source>
        <dbReference type="EMBL" id="EKM60604.1"/>
    </source>
</evidence>
<reference evidence="1 2" key="1">
    <citation type="journal article" date="2012" name="BMC Genomics">
        <title>Comparative genomics of the white-rot fungi, Phanerochaete carnosa and P. chrysosporium, to elucidate the genetic basis of the distinct wood types they colonize.</title>
        <authorList>
            <person name="Suzuki H."/>
            <person name="MacDonald J."/>
            <person name="Syed K."/>
            <person name="Salamov A."/>
            <person name="Hori C."/>
            <person name="Aerts A."/>
            <person name="Henrissat B."/>
            <person name="Wiebenga A."/>
            <person name="vanKuyk P.A."/>
            <person name="Barry K."/>
            <person name="Lindquist E."/>
            <person name="LaButti K."/>
            <person name="Lapidus A."/>
            <person name="Lucas S."/>
            <person name="Coutinho P."/>
            <person name="Gong Y."/>
            <person name="Samejima M."/>
            <person name="Mahadevan R."/>
            <person name="Abou-Zaid M."/>
            <person name="de Vries R.P."/>
            <person name="Igarashi K."/>
            <person name="Yadav J.S."/>
            <person name="Grigoriev I.V."/>
            <person name="Master E.R."/>
        </authorList>
    </citation>
    <scope>NUCLEOTIDE SEQUENCE [LARGE SCALE GENOMIC DNA]</scope>
    <source>
        <strain evidence="1 2">HHB-10118-sp</strain>
    </source>
</reference>